<dbReference type="HOGENOM" id="CLU_1159001_0_0_2"/>
<evidence type="ECO:0000313" key="2">
    <source>
        <dbReference type="EMBL" id="AEE93458.1"/>
    </source>
</evidence>
<feature type="transmembrane region" description="Helical" evidence="1">
    <location>
        <begin position="33"/>
        <end position="52"/>
    </location>
</feature>
<proteinExistence type="predicted"/>
<dbReference type="EMBL" id="CP002535">
    <property type="protein sequence ID" value="AEE93458.1"/>
    <property type="molecule type" value="Genomic_DNA"/>
</dbReference>
<keyword evidence="1" id="KW-0472">Membrane</keyword>
<keyword evidence="3" id="KW-1185">Reference proteome</keyword>
<protein>
    <submittedName>
        <fullName evidence="2">Uncharacterized protein</fullName>
    </submittedName>
</protein>
<gene>
    <name evidence="2" type="ordered locus">Ahos_0570</name>
</gene>
<dbReference type="AlphaFoldDB" id="F4B6P8"/>
<dbReference type="KEGG" id="aho:Ahos_0570"/>
<name>F4B6P8_ACIHW</name>
<dbReference type="Proteomes" id="UP000008458">
    <property type="component" value="Chromosome"/>
</dbReference>
<reference key="2">
    <citation type="journal article" date="2011" name="Extremophiles">
        <title>Genomic analyses of Acidianus hospitalis W1 a host for studying crenarchaeal virus and plasmid life cycles.</title>
        <authorList>
            <person name="You X.Y."/>
            <person name="Liu C."/>
            <person name="Wang S.Y."/>
            <person name="Jiang C.Y."/>
            <person name="Shah S.A."/>
            <person name="Prangishvili D."/>
            <person name="Liu S.J."/>
            <person name="Garrett R.A."/>
        </authorList>
    </citation>
    <scope>NUCLEOTIDE SEQUENCE</scope>
    <source>
        <strain>W1</strain>
    </source>
</reference>
<evidence type="ECO:0000313" key="3">
    <source>
        <dbReference type="Proteomes" id="UP000008458"/>
    </source>
</evidence>
<keyword evidence="1" id="KW-1133">Transmembrane helix</keyword>
<reference evidence="2 3" key="1">
    <citation type="journal article" date="2011" name="Extremophiles">
        <title>Genomic analysis of Acidianus hospitalis W1 a host for studying crenarchaeal virus and plasmid life cycles.</title>
        <authorList>
            <person name="You X.Y."/>
            <person name="Liu C."/>
            <person name="Wang S.Y."/>
            <person name="Jiang C.Y."/>
            <person name="Shah S.A."/>
            <person name="Prangishvili D."/>
            <person name="She Q."/>
            <person name="Liu S.J."/>
            <person name="Garrett R.A."/>
        </authorList>
    </citation>
    <scope>NUCLEOTIDE SEQUENCE [LARGE SCALE GENOMIC DNA]</scope>
    <source>
        <strain evidence="2 3">W1</strain>
    </source>
</reference>
<sequence length="239" mass="28026">MKKLSQKFKFIKLFNIKGFGGSNEEKITDLENLSIKILIFNYLTFISSLIYLRFYIQTLAIALLVSTLSLSYLTIKNKINFTQKVNLLSLTSIIPLLLPITIEARISASLAIFSVLNWNFNKEDVYHQFLKRKEEKIKEMKRELLQGSKIYKATIKRLNKLERKLYEFYQKLQVFYFILYFLPLLTLPIIKSSGIIAYEEGVLNILIMSSMLSLLLRNSLFDYKNILYISLISALIWFI</sequence>
<dbReference type="STRING" id="933801.Ahos_0570"/>
<organism evidence="2 3">
    <name type="scientific">Acidianus hospitalis (strain W1)</name>
    <dbReference type="NCBI Taxonomy" id="933801"/>
    <lineage>
        <taxon>Archaea</taxon>
        <taxon>Thermoproteota</taxon>
        <taxon>Thermoprotei</taxon>
        <taxon>Sulfolobales</taxon>
        <taxon>Sulfolobaceae</taxon>
        <taxon>Acidianus</taxon>
    </lineage>
</organism>
<keyword evidence="1" id="KW-0812">Transmembrane</keyword>
<evidence type="ECO:0000256" key="1">
    <source>
        <dbReference type="SAM" id="Phobius"/>
    </source>
</evidence>
<feature type="transmembrane region" description="Helical" evidence="1">
    <location>
        <begin position="58"/>
        <end position="75"/>
    </location>
</feature>
<feature type="transmembrane region" description="Helical" evidence="1">
    <location>
        <begin position="173"/>
        <end position="190"/>
    </location>
</feature>
<feature type="transmembrane region" description="Helical" evidence="1">
    <location>
        <begin position="202"/>
        <end position="221"/>
    </location>
</feature>
<accession>F4B6P8</accession>